<dbReference type="GO" id="GO:0032259">
    <property type="term" value="P:methylation"/>
    <property type="evidence" value="ECO:0007669"/>
    <property type="project" value="UniProtKB-KW"/>
</dbReference>
<dbReference type="Gene3D" id="2.40.50.1070">
    <property type="match status" value="1"/>
</dbReference>
<dbReference type="GO" id="GO:0006396">
    <property type="term" value="P:RNA processing"/>
    <property type="evidence" value="ECO:0007669"/>
    <property type="project" value="InterPro"/>
</dbReference>
<keyword evidence="1 4" id="KW-0489">Methyltransferase</keyword>
<feature type="region of interest" description="Disordered" evidence="5">
    <location>
        <begin position="1"/>
        <end position="104"/>
    </location>
</feature>
<sequence>MSEKEQDVTMAGTEESSAEAKTVKKEEDHPPTVAEASTSTQDKKEEIKQEEVKKEEVKKEEGDAAKADDDEEKSKDEKESVVEAKDDKEDTTKNNTNNSKESWDHSNRKVMVLNCLKFLDKRRLTKMVNSWVAGCKGQVEVKKTKKPPTDSWVIVTLGHESQVPILINYIHDNQCTNKKGDRLRAIPANQVDAASEQKINQMENDNERPNKRRHDDNNTADDSLSKRQRGMQQRRAPEPEPHVITEEEIKNAMIPLWRNTYPEQIDHKQKDMIKKCAMKVVKEIKSKFRDLQKEAKRNKHRKPVKPYAWLNGIRPIIMEDVIPARSMVRNKCEFTFGYRYVPAETKASIGTPASTNNNDKVNETTTTEATDQDVEMKKEETTQDSSGTTEKQSQPANEEATKQEESTAETSSNSDAKMDGAPEAKAEETNTAETPADASNTQKDTTNNNNKEETKIPLKKIPSVGAMARGWSGGVSHPKCCPNIPSEACAVIDIVEEFLQTCPMPPYNAKTHTGFWRTLTVRSSRRTNQCMLIFMHAPLSGGAGSKDSSDVDNYEPEVFEKEKERLMGMLTDKDLPVTIPPSTWLQTEEDAAKNTPTTIRVTSIFFQEFGGISMPTPEHPVQHAYGDKFLQEKLGKCTFQISPGAFFQVNTETAELLYQIAADKVKEVATDKPEGTLCFDVCCGTGTIGLTLMKEGVVGKVVGVDISAPAIDDAKANATLNGFGPSSDDNKEQNEMTRWVAARAEHVMNAELKRAREAGNFEKVVAIVDPARDGLHFDVLKHIRGFSQIDRLVYVSCNPTGSLTKDAAALCTPASKRYRGRPFKPTFAQPVDMFPYSHHCELVMVFDRLSDDELGEDELKREDR</sequence>
<feature type="compositionally biased region" description="Low complexity" evidence="5">
    <location>
        <begin position="429"/>
        <end position="449"/>
    </location>
</feature>
<feature type="binding site" evidence="4">
    <location>
        <position position="705"/>
    </location>
    <ligand>
        <name>S-adenosyl-L-methionine</name>
        <dbReference type="ChEBI" id="CHEBI:59789"/>
    </ligand>
</feature>
<evidence type="ECO:0000313" key="6">
    <source>
        <dbReference type="EMBL" id="CAB9520333.1"/>
    </source>
</evidence>
<dbReference type="GO" id="GO:0003723">
    <property type="term" value="F:RNA binding"/>
    <property type="evidence" value="ECO:0007669"/>
    <property type="project" value="TreeGrafter"/>
</dbReference>
<dbReference type="Pfam" id="PF05958">
    <property type="entry name" value="tRNA_U5-meth_tr"/>
    <property type="match status" value="1"/>
</dbReference>
<feature type="region of interest" description="Disordered" evidence="5">
    <location>
        <begin position="191"/>
        <end position="240"/>
    </location>
</feature>
<evidence type="ECO:0000256" key="4">
    <source>
        <dbReference type="PROSITE-ProRule" id="PRU01024"/>
    </source>
</evidence>
<feature type="binding site" evidence="4">
    <location>
        <position position="769"/>
    </location>
    <ligand>
        <name>S-adenosyl-L-methionine</name>
        <dbReference type="ChEBI" id="CHEBI:59789"/>
    </ligand>
</feature>
<evidence type="ECO:0000256" key="3">
    <source>
        <dbReference type="ARBA" id="ARBA00022691"/>
    </source>
</evidence>
<dbReference type="PANTHER" id="PTHR45904">
    <property type="entry name" value="TRNA (URACIL-5-)-METHYLTRANSFERASE"/>
    <property type="match status" value="1"/>
</dbReference>
<dbReference type="PROSITE" id="PS51687">
    <property type="entry name" value="SAM_MT_RNA_M5U"/>
    <property type="match status" value="1"/>
</dbReference>
<dbReference type="InterPro" id="IPR045850">
    <property type="entry name" value="TRM2_met"/>
</dbReference>
<evidence type="ECO:0000256" key="1">
    <source>
        <dbReference type="ARBA" id="ARBA00022603"/>
    </source>
</evidence>
<proteinExistence type="inferred from homology"/>
<accession>A0A9N8HRP7</accession>
<organism evidence="6 7">
    <name type="scientific">Seminavis robusta</name>
    <dbReference type="NCBI Taxonomy" id="568900"/>
    <lineage>
        <taxon>Eukaryota</taxon>
        <taxon>Sar</taxon>
        <taxon>Stramenopiles</taxon>
        <taxon>Ochrophyta</taxon>
        <taxon>Bacillariophyta</taxon>
        <taxon>Bacillariophyceae</taxon>
        <taxon>Bacillariophycidae</taxon>
        <taxon>Naviculales</taxon>
        <taxon>Naviculaceae</taxon>
        <taxon>Seminavis</taxon>
    </lineage>
</organism>
<dbReference type="GO" id="GO:0008173">
    <property type="term" value="F:RNA methyltransferase activity"/>
    <property type="evidence" value="ECO:0007669"/>
    <property type="project" value="InterPro"/>
</dbReference>
<keyword evidence="7" id="KW-1185">Reference proteome</keyword>
<dbReference type="EMBL" id="CAICTM010001092">
    <property type="protein sequence ID" value="CAB9520333.1"/>
    <property type="molecule type" value="Genomic_DNA"/>
</dbReference>
<dbReference type="OrthoDB" id="10250660at2759"/>
<feature type="compositionally biased region" description="Basic and acidic residues" evidence="5">
    <location>
        <begin position="205"/>
        <end position="217"/>
    </location>
</feature>
<dbReference type="Proteomes" id="UP001153069">
    <property type="component" value="Unassembled WGS sequence"/>
</dbReference>
<dbReference type="InterPro" id="IPR010280">
    <property type="entry name" value="U5_MeTrfase_fam"/>
</dbReference>
<feature type="compositionally biased region" description="Polar residues" evidence="5">
    <location>
        <begin position="351"/>
        <end position="369"/>
    </location>
</feature>
<dbReference type="Gene3D" id="3.40.50.150">
    <property type="entry name" value="Vaccinia Virus protein VP39"/>
    <property type="match status" value="1"/>
</dbReference>
<keyword evidence="2 4" id="KW-0808">Transferase</keyword>
<dbReference type="SUPFAM" id="SSF53335">
    <property type="entry name" value="S-adenosyl-L-methionine-dependent methyltransferases"/>
    <property type="match status" value="1"/>
</dbReference>
<feature type="active site" description="Nucleophile" evidence="4">
    <location>
        <position position="797"/>
    </location>
</feature>
<evidence type="ECO:0000313" key="7">
    <source>
        <dbReference type="Proteomes" id="UP001153069"/>
    </source>
</evidence>
<comment type="similarity">
    <text evidence="4">Belongs to the class I-like SAM-binding methyltransferase superfamily. RNA M5U methyltransferase family.</text>
</comment>
<dbReference type="InterPro" id="IPR029063">
    <property type="entry name" value="SAM-dependent_MTases_sf"/>
</dbReference>
<feature type="region of interest" description="Disordered" evidence="5">
    <location>
        <begin position="348"/>
        <end position="458"/>
    </location>
</feature>
<feature type="compositionally biased region" description="Basic and acidic residues" evidence="5">
    <location>
        <begin position="416"/>
        <end position="428"/>
    </location>
</feature>
<name>A0A9N8HRP7_9STRA</name>
<protein>
    <submittedName>
        <fullName evidence="6">C(5)-methyltransferase homolog</fullName>
    </submittedName>
</protein>
<reference evidence="6" key="1">
    <citation type="submission" date="2020-06" db="EMBL/GenBank/DDBJ databases">
        <authorList>
            <consortium name="Plant Systems Biology data submission"/>
        </authorList>
    </citation>
    <scope>NUCLEOTIDE SEQUENCE</scope>
    <source>
        <strain evidence="6">D6</strain>
    </source>
</reference>
<keyword evidence="3 4" id="KW-0949">S-adenosyl-L-methionine</keyword>
<feature type="compositionally biased region" description="Polar residues" evidence="5">
    <location>
        <begin position="383"/>
        <end position="396"/>
    </location>
</feature>
<feature type="binding site" evidence="4">
    <location>
        <position position="648"/>
    </location>
    <ligand>
        <name>S-adenosyl-L-methionine</name>
        <dbReference type="ChEBI" id="CHEBI:59789"/>
    </ligand>
</feature>
<feature type="compositionally biased region" description="Basic and acidic residues" evidence="5">
    <location>
        <begin position="41"/>
        <end position="92"/>
    </location>
</feature>
<evidence type="ECO:0000256" key="5">
    <source>
        <dbReference type="SAM" id="MobiDB-lite"/>
    </source>
</evidence>
<evidence type="ECO:0000256" key="2">
    <source>
        <dbReference type="ARBA" id="ARBA00022679"/>
    </source>
</evidence>
<dbReference type="AlphaFoldDB" id="A0A9N8HRP7"/>
<gene>
    <name evidence="6" type="ORF">SEMRO_1094_G240510.1</name>
</gene>
<feature type="compositionally biased region" description="Basic and acidic residues" evidence="5">
    <location>
        <begin position="21"/>
        <end position="30"/>
    </location>
</feature>
<dbReference type="PANTHER" id="PTHR45904:SF2">
    <property type="entry name" value="TRNA (URACIL-5-)-METHYLTRANSFERASE HOMOLOG A"/>
    <property type="match status" value="1"/>
</dbReference>
<comment type="caution">
    <text evidence="4">Lacks conserved residue(s) required for the propagation of feature annotation.</text>
</comment>
<comment type="caution">
    <text evidence="6">The sequence shown here is derived from an EMBL/GenBank/DDBJ whole genome shotgun (WGS) entry which is preliminary data.</text>
</comment>